<name>A0A919IQG5_9ACTN</name>
<dbReference type="Proteomes" id="UP000619479">
    <property type="component" value="Unassembled WGS sequence"/>
</dbReference>
<keyword evidence="2" id="KW-1185">Reference proteome</keyword>
<reference evidence="1" key="1">
    <citation type="submission" date="2021-01" db="EMBL/GenBank/DDBJ databases">
        <title>Whole genome shotgun sequence of Actinoplanes cyaneus NBRC 14990.</title>
        <authorList>
            <person name="Komaki H."/>
            <person name="Tamura T."/>
        </authorList>
    </citation>
    <scope>NUCLEOTIDE SEQUENCE</scope>
    <source>
        <strain evidence="1">NBRC 14990</strain>
    </source>
</reference>
<sequence length="77" mass="8331">MLMWVRYSTADIPPLPTSSMSGSFQCPGPAYGASGAFCAMIDRTLGQVSLISPVVRHNWATPVAQFHGRDEPHSHMA</sequence>
<dbReference type="AlphaFoldDB" id="A0A919IQG5"/>
<accession>A0A919IQG5</accession>
<organism evidence="1 2">
    <name type="scientific">Actinoplanes cyaneus</name>
    <dbReference type="NCBI Taxonomy" id="52696"/>
    <lineage>
        <taxon>Bacteria</taxon>
        <taxon>Bacillati</taxon>
        <taxon>Actinomycetota</taxon>
        <taxon>Actinomycetes</taxon>
        <taxon>Micromonosporales</taxon>
        <taxon>Micromonosporaceae</taxon>
        <taxon>Actinoplanes</taxon>
    </lineage>
</organism>
<gene>
    <name evidence="1" type="ORF">Acy02nite_82000</name>
</gene>
<evidence type="ECO:0000313" key="2">
    <source>
        <dbReference type="Proteomes" id="UP000619479"/>
    </source>
</evidence>
<proteinExistence type="predicted"/>
<evidence type="ECO:0000313" key="1">
    <source>
        <dbReference type="EMBL" id="GID70319.1"/>
    </source>
</evidence>
<comment type="caution">
    <text evidence="1">The sequence shown here is derived from an EMBL/GenBank/DDBJ whole genome shotgun (WGS) entry which is preliminary data.</text>
</comment>
<protein>
    <submittedName>
        <fullName evidence="1">Uncharacterized protein</fullName>
    </submittedName>
</protein>
<dbReference type="EMBL" id="BOMH01000073">
    <property type="protein sequence ID" value="GID70319.1"/>
    <property type="molecule type" value="Genomic_DNA"/>
</dbReference>